<accession>A0A9X1X4B9</accession>
<dbReference type="Proteomes" id="UP001139450">
    <property type="component" value="Unassembled WGS sequence"/>
</dbReference>
<comment type="caution">
    <text evidence="1">The sequence shown here is derived from an EMBL/GenBank/DDBJ whole genome shotgun (WGS) entry which is preliminary data.</text>
</comment>
<evidence type="ECO:0000313" key="1">
    <source>
        <dbReference type="EMBL" id="MCJ8210967.1"/>
    </source>
</evidence>
<keyword evidence="2" id="KW-1185">Reference proteome</keyword>
<proteinExistence type="predicted"/>
<organism evidence="1 2">
    <name type="scientific">Mucilaginibacter straminoryzae</name>
    <dbReference type="NCBI Taxonomy" id="2932774"/>
    <lineage>
        <taxon>Bacteria</taxon>
        <taxon>Pseudomonadati</taxon>
        <taxon>Bacteroidota</taxon>
        <taxon>Sphingobacteriia</taxon>
        <taxon>Sphingobacteriales</taxon>
        <taxon>Sphingobacteriaceae</taxon>
        <taxon>Mucilaginibacter</taxon>
    </lineage>
</organism>
<name>A0A9X1X4B9_9SPHI</name>
<gene>
    <name evidence="1" type="ORF">MUY27_14710</name>
</gene>
<dbReference type="EMBL" id="JALJEJ010000007">
    <property type="protein sequence ID" value="MCJ8210967.1"/>
    <property type="molecule type" value="Genomic_DNA"/>
</dbReference>
<dbReference type="AlphaFoldDB" id="A0A9X1X4B9"/>
<protein>
    <submittedName>
        <fullName evidence="1">Uncharacterized protein</fullName>
    </submittedName>
</protein>
<sequence>MKNRIIGYLLLLGLLCTQFSQYITVAGFNYNQKYIAAKFCINKNRPWLHCNGKCYLMKKLKQAAEKEKAAERENLKNNLQTPYFAATAELTFVVQPTRTLFVPERPIHLPDAHLTIFQPPQA</sequence>
<reference evidence="1" key="1">
    <citation type="submission" date="2022-04" db="EMBL/GenBank/DDBJ databases">
        <title>Mucilaginibacter sp. RS28 isolated from freshwater.</title>
        <authorList>
            <person name="Ko S.-R."/>
        </authorList>
    </citation>
    <scope>NUCLEOTIDE SEQUENCE</scope>
    <source>
        <strain evidence="1">RS28</strain>
    </source>
</reference>
<evidence type="ECO:0000313" key="2">
    <source>
        <dbReference type="Proteomes" id="UP001139450"/>
    </source>
</evidence>
<dbReference type="RefSeq" id="WP_245131094.1">
    <property type="nucleotide sequence ID" value="NZ_JALJEJ010000007.1"/>
</dbReference>